<sequence>MDKGKPKSSDNEKLTFENDQLGENKDNREVRQQSCDCNKESK</sequence>
<evidence type="ECO:0000256" key="1">
    <source>
        <dbReference type="SAM" id="MobiDB-lite"/>
    </source>
</evidence>
<evidence type="ECO:0000313" key="3">
    <source>
        <dbReference type="Proteomes" id="UP000016860"/>
    </source>
</evidence>
<gene>
    <name evidence="2" type="ORF">L323_02810</name>
</gene>
<name>U4R5D5_9FIRM</name>
<dbReference type="Proteomes" id="UP000016860">
    <property type="component" value="Unassembled WGS sequence"/>
</dbReference>
<dbReference type="PATRIC" id="fig|1330534.3.peg.560"/>
<protein>
    <submittedName>
        <fullName evidence="2">Uncharacterized protein</fullName>
    </submittedName>
</protein>
<feature type="region of interest" description="Disordered" evidence="1">
    <location>
        <begin position="1"/>
        <end position="42"/>
    </location>
</feature>
<evidence type="ECO:0000313" key="2">
    <source>
        <dbReference type="EMBL" id="EPR13754.1"/>
    </source>
</evidence>
<reference evidence="2 3" key="1">
    <citation type="journal article" date="2013" name="Genome Announc.">
        <title>Draft Genome Sequence of the Cellulolytic Bacterium Clostridium papyrosolvens C7 (ATCC 700395).</title>
        <authorList>
            <person name="Zepeda V."/>
            <person name="Dassa B."/>
            <person name="Borovok I."/>
            <person name="Lamed R."/>
            <person name="Bayer E.A."/>
            <person name="Cate J.H."/>
        </authorList>
    </citation>
    <scope>NUCLEOTIDE SEQUENCE [LARGE SCALE GENOMIC DNA]</scope>
    <source>
        <strain evidence="2 3">C7</strain>
    </source>
</reference>
<accession>U4R5D5</accession>
<dbReference type="STRING" id="1330534.L323_02810"/>
<dbReference type="EMBL" id="ATAY01000015">
    <property type="protein sequence ID" value="EPR13754.1"/>
    <property type="molecule type" value="Genomic_DNA"/>
</dbReference>
<dbReference type="RefSeq" id="WP_020814194.1">
    <property type="nucleotide sequence ID" value="NZ_ATAY01000015.1"/>
</dbReference>
<organism evidence="2 3">
    <name type="scientific">Ruminiclostridium papyrosolvens C7</name>
    <dbReference type="NCBI Taxonomy" id="1330534"/>
    <lineage>
        <taxon>Bacteria</taxon>
        <taxon>Bacillati</taxon>
        <taxon>Bacillota</taxon>
        <taxon>Clostridia</taxon>
        <taxon>Eubacteriales</taxon>
        <taxon>Oscillospiraceae</taxon>
        <taxon>Ruminiclostridium</taxon>
    </lineage>
</organism>
<comment type="caution">
    <text evidence="2">The sequence shown here is derived from an EMBL/GenBank/DDBJ whole genome shotgun (WGS) entry which is preliminary data.</text>
</comment>
<proteinExistence type="predicted"/>
<dbReference type="AlphaFoldDB" id="U4R5D5"/>